<keyword evidence="2" id="KW-0378">Hydrolase</keyword>
<dbReference type="PANTHER" id="PTHR47027">
    <property type="entry name" value="REVERSE TRANSCRIPTASE DOMAIN-CONTAINING PROTEIN"/>
    <property type="match status" value="1"/>
</dbReference>
<keyword evidence="3" id="KW-1185">Reference proteome</keyword>
<accession>A0AAV4JRN1</accession>
<dbReference type="PANTHER" id="PTHR47027:SF20">
    <property type="entry name" value="REVERSE TRANSCRIPTASE-LIKE PROTEIN WITH RNA-DIRECTED DNA POLYMERASE DOMAIN"/>
    <property type="match status" value="1"/>
</dbReference>
<organism evidence="2 3">
    <name type="scientific">Elysia marginata</name>
    <dbReference type="NCBI Taxonomy" id="1093978"/>
    <lineage>
        <taxon>Eukaryota</taxon>
        <taxon>Metazoa</taxon>
        <taxon>Spiralia</taxon>
        <taxon>Lophotrochozoa</taxon>
        <taxon>Mollusca</taxon>
        <taxon>Gastropoda</taxon>
        <taxon>Heterobranchia</taxon>
        <taxon>Euthyneura</taxon>
        <taxon>Panpulmonata</taxon>
        <taxon>Sacoglossa</taxon>
        <taxon>Placobranchoidea</taxon>
        <taxon>Plakobranchidae</taxon>
        <taxon>Elysia</taxon>
    </lineage>
</organism>
<sequence length="341" mass="38806">MQRWSEYSSDLYNYELQPDLSILSATRDPPETDDSPPIQKSEVEAAVRSLKLGKAPGVKNIPSELLKAGGEEVNNILTDLGQRIWNEKKWPTEWTKSLVVPLPKKGNLRLCDNYRTIILISHPSKVMLQVILNRLKPKAEEILAEEQAGFRAGRSTVEQIFNCRILIEKHMQHQRDLFHNFIDFKKAFDMVWHDRLWHVMRGFNIDEGLIKTIESLYMNSNSAVFLNNTIGNSFKTTVGVRQGCLLSPVVFNIFLKRIMQDTLHQHSPTISIGGRPICNLRFADDIDLIAGSQAKLQDLTNRLVASSKTFGMEVSSEKSKVMVSRERVNNASITMDDEPLE</sequence>
<dbReference type="GO" id="GO:0004519">
    <property type="term" value="F:endonuclease activity"/>
    <property type="evidence" value="ECO:0007669"/>
    <property type="project" value="UniProtKB-KW"/>
</dbReference>
<feature type="domain" description="Reverse transcriptase" evidence="1">
    <location>
        <begin position="83"/>
        <end position="335"/>
    </location>
</feature>
<proteinExistence type="predicted"/>
<dbReference type="CDD" id="cd01650">
    <property type="entry name" value="RT_nLTR_like"/>
    <property type="match status" value="1"/>
</dbReference>
<name>A0AAV4JRN1_9GAST</name>
<dbReference type="AlphaFoldDB" id="A0AAV4JRN1"/>
<gene>
    <name evidence="2" type="ORF">ElyMa_003429400</name>
</gene>
<dbReference type="InterPro" id="IPR043502">
    <property type="entry name" value="DNA/RNA_pol_sf"/>
</dbReference>
<dbReference type="PROSITE" id="PS50878">
    <property type="entry name" value="RT_POL"/>
    <property type="match status" value="1"/>
</dbReference>
<protein>
    <submittedName>
        <fullName evidence="2">Endonuclease-reverse transcriptase</fullName>
    </submittedName>
</protein>
<comment type="caution">
    <text evidence="2">The sequence shown here is derived from an EMBL/GenBank/DDBJ whole genome shotgun (WGS) entry which is preliminary data.</text>
</comment>
<reference evidence="2 3" key="1">
    <citation type="journal article" date="2021" name="Elife">
        <title>Chloroplast acquisition without the gene transfer in kleptoplastic sea slugs, Plakobranchus ocellatus.</title>
        <authorList>
            <person name="Maeda T."/>
            <person name="Takahashi S."/>
            <person name="Yoshida T."/>
            <person name="Shimamura S."/>
            <person name="Takaki Y."/>
            <person name="Nagai Y."/>
            <person name="Toyoda A."/>
            <person name="Suzuki Y."/>
            <person name="Arimoto A."/>
            <person name="Ishii H."/>
            <person name="Satoh N."/>
            <person name="Nishiyama T."/>
            <person name="Hasebe M."/>
            <person name="Maruyama T."/>
            <person name="Minagawa J."/>
            <person name="Obokata J."/>
            <person name="Shigenobu S."/>
        </authorList>
    </citation>
    <scope>NUCLEOTIDE SEQUENCE [LARGE SCALE GENOMIC DNA]</scope>
</reference>
<evidence type="ECO:0000313" key="2">
    <source>
        <dbReference type="EMBL" id="GFS24940.1"/>
    </source>
</evidence>
<evidence type="ECO:0000259" key="1">
    <source>
        <dbReference type="PROSITE" id="PS50878"/>
    </source>
</evidence>
<dbReference type="Pfam" id="PF00078">
    <property type="entry name" value="RVT_1"/>
    <property type="match status" value="1"/>
</dbReference>
<dbReference type="EMBL" id="BMAT01007037">
    <property type="protein sequence ID" value="GFS24940.1"/>
    <property type="molecule type" value="Genomic_DNA"/>
</dbReference>
<keyword evidence="2" id="KW-0540">Nuclease</keyword>
<dbReference type="Proteomes" id="UP000762676">
    <property type="component" value="Unassembled WGS sequence"/>
</dbReference>
<evidence type="ECO:0000313" key="3">
    <source>
        <dbReference type="Proteomes" id="UP000762676"/>
    </source>
</evidence>
<keyword evidence="2" id="KW-0255">Endonuclease</keyword>
<dbReference type="InterPro" id="IPR000477">
    <property type="entry name" value="RT_dom"/>
</dbReference>
<dbReference type="SUPFAM" id="SSF56672">
    <property type="entry name" value="DNA/RNA polymerases"/>
    <property type="match status" value="1"/>
</dbReference>